<dbReference type="EMBL" id="FOSV01000001">
    <property type="protein sequence ID" value="SFK27484.1"/>
    <property type="molecule type" value="Genomic_DNA"/>
</dbReference>
<proteinExistence type="predicted"/>
<accession>A0A1I3Y6I8</accession>
<keyword evidence="2" id="KW-1185">Reference proteome</keyword>
<protein>
    <submittedName>
        <fullName evidence="1">Uncharacterized protein</fullName>
    </submittedName>
</protein>
<gene>
    <name evidence="1" type="ORF">SAMN04488125_10169</name>
</gene>
<reference evidence="2" key="1">
    <citation type="submission" date="2016-10" db="EMBL/GenBank/DDBJ databases">
        <authorList>
            <person name="Varghese N."/>
            <person name="Submissions S."/>
        </authorList>
    </citation>
    <scope>NUCLEOTIDE SEQUENCE [LARGE SCALE GENOMIC DNA]</scope>
    <source>
        <strain evidence="2">CGMCC 1.6474</strain>
    </source>
</reference>
<dbReference type="AlphaFoldDB" id="A0A1I3Y6I8"/>
<evidence type="ECO:0000313" key="1">
    <source>
        <dbReference type="EMBL" id="SFK27484.1"/>
    </source>
</evidence>
<sequence>MDFRRINDAVAVSLQLIKKINIKRKSYLQKCDKLSSIQTLSGA</sequence>
<name>A0A1I3Y6I8_9HYPH</name>
<organism evidence="1 2">
    <name type="scientific">Methylorubrum salsuginis</name>
    <dbReference type="NCBI Taxonomy" id="414703"/>
    <lineage>
        <taxon>Bacteria</taxon>
        <taxon>Pseudomonadati</taxon>
        <taxon>Pseudomonadota</taxon>
        <taxon>Alphaproteobacteria</taxon>
        <taxon>Hyphomicrobiales</taxon>
        <taxon>Methylobacteriaceae</taxon>
        <taxon>Methylorubrum</taxon>
    </lineage>
</organism>
<dbReference type="Proteomes" id="UP000198804">
    <property type="component" value="Unassembled WGS sequence"/>
</dbReference>
<evidence type="ECO:0000313" key="2">
    <source>
        <dbReference type="Proteomes" id="UP000198804"/>
    </source>
</evidence>